<sequence length="454" mass="51242">QVDLMLIMDPFKVSSSIKRRPVVNSSNEYLWSFLTSDEAVNILRQLETEHDVKFHNEGSFVTVEGADNERSEIISRQLYKAWAMRDFKWSCKIIENTEASDCQMFFHLSPAAVDIIKANTDMLLGDSNLIDFMIDHRGVLCAFIKGDSFDCISKRFMSLLKHRLPNVEFRNQGPYQLTLWLPESFAKRFVEGNGGQYMELIRQCTITLGSTKKPSNNFVAVNILAKNIADVMKARDALMKWMYEDAEGKHQYDGSSAAIYSNCCGECRSPLGIDANLPPIADVKDIEETSHFQYGVDGQLMSVLSDVCRQTDLPQTTGQGIRPNIVSSCADRTELSIYKEWPVTMLGLNAINSGLEPVQVDGAVKQNHMMEYHSAPCTPQKVVSSSFQPSLSSSIDSYKKRWDAKGYFKRDGTSSRYKDNCRRKPVKCLPLISAQKIPPDNVQNSDADDTHQYK</sequence>
<dbReference type="WBParaSite" id="PgR029_g012_t01">
    <property type="protein sequence ID" value="PgR029_g012_t01"/>
    <property type="gene ID" value="PgR029_g012"/>
</dbReference>
<organism evidence="2 3">
    <name type="scientific">Parascaris univalens</name>
    <name type="common">Nematode worm</name>
    <dbReference type="NCBI Taxonomy" id="6257"/>
    <lineage>
        <taxon>Eukaryota</taxon>
        <taxon>Metazoa</taxon>
        <taxon>Ecdysozoa</taxon>
        <taxon>Nematoda</taxon>
        <taxon>Chromadorea</taxon>
        <taxon>Rhabditida</taxon>
        <taxon>Spirurina</taxon>
        <taxon>Ascaridomorpha</taxon>
        <taxon>Ascaridoidea</taxon>
        <taxon>Ascarididae</taxon>
        <taxon>Parascaris</taxon>
    </lineage>
</organism>
<name>A0A915B6K6_PARUN</name>
<dbReference type="AlphaFoldDB" id="A0A915B6K6"/>
<evidence type="ECO:0000313" key="2">
    <source>
        <dbReference type="Proteomes" id="UP000887569"/>
    </source>
</evidence>
<reference evidence="3" key="1">
    <citation type="submission" date="2022-11" db="UniProtKB">
        <authorList>
            <consortium name="WormBaseParasite"/>
        </authorList>
    </citation>
    <scope>IDENTIFICATION</scope>
</reference>
<dbReference type="Proteomes" id="UP000887569">
    <property type="component" value="Unplaced"/>
</dbReference>
<accession>A0A915B6K6</accession>
<evidence type="ECO:0000313" key="3">
    <source>
        <dbReference type="WBParaSite" id="PgR029_g012_t01"/>
    </source>
</evidence>
<feature type="region of interest" description="Disordered" evidence="1">
    <location>
        <begin position="435"/>
        <end position="454"/>
    </location>
</feature>
<protein>
    <submittedName>
        <fullName evidence="3">Uncharacterized protein</fullName>
    </submittedName>
</protein>
<proteinExistence type="predicted"/>
<evidence type="ECO:0000256" key="1">
    <source>
        <dbReference type="SAM" id="MobiDB-lite"/>
    </source>
</evidence>
<keyword evidence="2" id="KW-1185">Reference proteome</keyword>